<evidence type="ECO:0000256" key="1">
    <source>
        <dbReference type="SAM" id="SignalP"/>
    </source>
</evidence>
<accession>D3P982</accession>
<dbReference type="Gene3D" id="1.10.8.1040">
    <property type="match status" value="1"/>
</dbReference>
<keyword evidence="3" id="KW-1185">Reference proteome</keyword>
<protein>
    <submittedName>
        <fullName evidence="2">Uncharacterized protein</fullName>
    </submittedName>
</protein>
<dbReference type="KEGG" id="ddf:DEFDS_1817"/>
<keyword evidence="1" id="KW-0732">Signal</keyword>
<dbReference type="EMBL" id="AP011529">
    <property type="protein sequence ID" value="BAI81272.1"/>
    <property type="molecule type" value="Genomic_DNA"/>
</dbReference>
<gene>
    <name evidence="2" type="ordered locus">DEFDS_1817</name>
</gene>
<dbReference type="OrthoDB" id="9812251at2"/>
<sequence length="165" mass="19409">MKKKVFLIFMFIIVSTVVFANVVAVFDGKEITDADLKDYVNKVAGKKYDNYLKSKDGRRKLAEFYIERELLLNYARSIYKEKDINKLKHSHPNLDIDTLYLLHLIDDKVNGKIKVEEKELESFMKSNGITNKNEAFAKLLSIKRKKTYDELIQQLKKDHKIEFVE</sequence>
<evidence type="ECO:0000313" key="3">
    <source>
        <dbReference type="Proteomes" id="UP000001520"/>
    </source>
</evidence>
<dbReference type="InterPro" id="IPR027304">
    <property type="entry name" value="Trigger_fact/SurA_dom_sf"/>
</dbReference>
<dbReference type="STRING" id="639282.DEFDS_1817"/>
<dbReference type="Proteomes" id="UP000001520">
    <property type="component" value="Chromosome"/>
</dbReference>
<organism evidence="2 3">
    <name type="scientific">Deferribacter desulfuricans (strain DSM 14783 / JCM 11476 / NBRC 101012 / SSM1)</name>
    <dbReference type="NCBI Taxonomy" id="639282"/>
    <lineage>
        <taxon>Bacteria</taxon>
        <taxon>Pseudomonadati</taxon>
        <taxon>Deferribacterota</taxon>
        <taxon>Deferribacteres</taxon>
        <taxon>Deferribacterales</taxon>
        <taxon>Deferribacteraceae</taxon>
        <taxon>Deferribacter</taxon>
    </lineage>
</organism>
<name>D3P982_DEFDS</name>
<evidence type="ECO:0000313" key="2">
    <source>
        <dbReference type="EMBL" id="BAI81272.1"/>
    </source>
</evidence>
<dbReference type="RefSeq" id="WP_013008517.1">
    <property type="nucleotide sequence ID" value="NC_013939.1"/>
</dbReference>
<dbReference type="SUPFAM" id="SSF109998">
    <property type="entry name" value="Triger factor/SurA peptide-binding domain-like"/>
    <property type="match status" value="1"/>
</dbReference>
<feature type="chain" id="PRO_5003049057" evidence="1">
    <location>
        <begin position="21"/>
        <end position="165"/>
    </location>
</feature>
<feature type="signal peptide" evidence="1">
    <location>
        <begin position="1"/>
        <end position="20"/>
    </location>
</feature>
<dbReference type="eggNOG" id="ENOG5032NAJ">
    <property type="taxonomic scope" value="Bacteria"/>
</dbReference>
<proteinExistence type="predicted"/>
<dbReference type="AlphaFoldDB" id="D3P982"/>
<reference evidence="2 3" key="1">
    <citation type="journal article" date="2010" name="DNA Res.">
        <title>Bacterial lifestyle in a deep-sea hydrothermal vent chimney revealed by the genome sequence of the thermophilic bacterium Deferribacter desulfuricans SSM1.</title>
        <authorList>
            <person name="Takaki Y."/>
            <person name="Shimamura S."/>
            <person name="Nakagawa S."/>
            <person name="Fukuhara Y."/>
            <person name="Horikawa H."/>
            <person name="Ankai A."/>
            <person name="Harada T."/>
            <person name="Hosoyama A."/>
            <person name="Oguchi A."/>
            <person name="Fukui S."/>
            <person name="Fujita N."/>
            <person name="Takami H."/>
            <person name="Takai K."/>
        </authorList>
    </citation>
    <scope>NUCLEOTIDE SEQUENCE [LARGE SCALE GENOMIC DNA]</scope>
    <source>
        <strain evidence="3">DSM 14783 / JCM 11476 / NBRC 101012 / SSM1</strain>
    </source>
</reference>
<dbReference type="HOGENOM" id="CLU_1608144_0_0_0"/>